<evidence type="ECO:0000313" key="4">
    <source>
        <dbReference type="Proteomes" id="UP000268350"/>
    </source>
</evidence>
<proteinExistence type="predicted"/>
<dbReference type="EMBL" id="OUUW01000002">
    <property type="protein sequence ID" value="SPP77390.1"/>
    <property type="molecule type" value="Genomic_DNA"/>
</dbReference>
<sequence>MELPKNSCNSAFAPILLFLLLLLPSFSSAQLQPHHSYYHHHHHPRSQMYYEAPRLRRYEYAPSSYITGYPLATAAAAPALAGHYQQQPPNFQLINYRPSYQPLALAYQQQQLPLPVPAPVLPSIYQQPSVQYQQRSIAPHMELAKYRYEGNYLPLQRVVGAVPNLQQQQQQQQQQQLRRVEEPLQQLYNVPPALFTSDVLHVIPPRIARLQEQHQQTQQQPQTERPRRNAQVDLQADAETAETRSERREAAEIKSQQKEEPETKRQLKEEPPIKETKYFHDIFMRFDGPHSRSHGHVLKQPKAEERRFEMQRGTNRYKGEVIWTDRQGSHGEHRWDMAQGKL</sequence>
<accession>A0A3B0JPJ4</accession>
<evidence type="ECO:0000256" key="2">
    <source>
        <dbReference type="SAM" id="SignalP"/>
    </source>
</evidence>
<protein>
    <submittedName>
        <fullName evidence="3">Uncharacterized protein</fullName>
    </submittedName>
</protein>
<dbReference type="AlphaFoldDB" id="A0A3B0JPJ4"/>
<feature type="region of interest" description="Disordered" evidence="1">
    <location>
        <begin position="211"/>
        <end position="274"/>
    </location>
</feature>
<dbReference type="OrthoDB" id="8180894at2759"/>
<evidence type="ECO:0000256" key="1">
    <source>
        <dbReference type="SAM" id="MobiDB-lite"/>
    </source>
</evidence>
<evidence type="ECO:0000313" key="3">
    <source>
        <dbReference type="EMBL" id="SPP77390.1"/>
    </source>
</evidence>
<name>A0A3B0JPJ4_DROGU</name>
<feature type="chain" id="PRO_5017388120" evidence="2">
    <location>
        <begin position="30"/>
        <end position="342"/>
    </location>
</feature>
<dbReference type="OMA" id="EHRWDMA"/>
<keyword evidence="2" id="KW-0732">Signal</keyword>
<gene>
    <name evidence="3" type="ORF">DGUA_6G008065</name>
</gene>
<keyword evidence="4" id="KW-1185">Reference proteome</keyword>
<dbReference type="Proteomes" id="UP000268350">
    <property type="component" value="Unassembled WGS sequence"/>
</dbReference>
<feature type="signal peptide" evidence="2">
    <location>
        <begin position="1"/>
        <end position="29"/>
    </location>
</feature>
<reference evidence="4" key="1">
    <citation type="submission" date="2018-01" db="EMBL/GenBank/DDBJ databases">
        <authorList>
            <person name="Alioto T."/>
            <person name="Alioto T."/>
        </authorList>
    </citation>
    <scope>NUCLEOTIDE SEQUENCE [LARGE SCALE GENOMIC DNA]</scope>
</reference>
<feature type="compositionally biased region" description="Low complexity" evidence="1">
    <location>
        <begin position="213"/>
        <end position="223"/>
    </location>
</feature>
<organism evidence="3 4">
    <name type="scientific">Drosophila guanche</name>
    <name type="common">Fruit fly</name>
    <dbReference type="NCBI Taxonomy" id="7266"/>
    <lineage>
        <taxon>Eukaryota</taxon>
        <taxon>Metazoa</taxon>
        <taxon>Ecdysozoa</taxon>
        <taxon>Arthropoda</taxon>
        <taxon>Hexapoda</taxon>
        <taxon>Insecta</taxon>
        <taxon>Pterygota</taxon>
        <taxon>Neoptera</taxon>
        <taxon>Endopterygota</taxon>
        <taxon>Diptera</taxon>
        <taxon>Brachycera</taxon>
        <taxon>Muscomorpha</taxon>
        <taxon>Ephydroidea</taxon>
        <taxon>Drosophilidae</taxon>
        <taxon>Drosophila</taxon>
        <taxon>Sophophora</taxon>
    </lineage>
</organism>
<feature type="compositionally biased region" description="Basic and acidic residues" evidence="1">
    <location>
        <begin position="241"/>
        <end position="274"/>
    </location>
</feature>